<evidence type="ECO:0008006" key="5">
    <source>
        <dbReference type="Google" id="ProtNLM"/>
    </source>
</evidence>
<evidence type="ECO:0000256" key="2">
    <source>
        <dbReference type="SAM" id="Phobius"/>
    </source>
</evidence>
<reference evidence="4" key="1">
    <citation type="journal article" date="2010" name="Nat. Biotechnol.">
        <title>Draft genome sequence of the oilseed species Ricinus communis.</title>
        <authorList>
            <person name="Chan A.P."/>
            <person name="Crabtree J."/>
            <person name="Zhao Q."/>
            <person name="Lorenzi H."/>
            <person name="Orvis J."/>
            <person name="Puiu D."/>
            <person name="Melake-Berhan A."/>
            <person name="Jones K.M."/>
            <person name="Redman J."/>
            <person name="Chen G."/>
            <person name="Cahoon E.B."/>
            <person name="Gedil M."/>
            <person name="Stanke M."/>
            <person name="Haas B.J."/>
            <person name="Wortman J.R."/>
            <person name="Fraser-Liggett C.M."/>
            <person name="Ravel J."/>
            <person name="Rabinowicz P.D."/>
        </authorList>
    </citation>
    <scope>NUCLEOTIDE SEQUENCE [LARGE SCALE GENOMIC DNA]</scope>
    <source>
        <strain evidence="4">cv. Hale</strain>
    </source>
</reference>
<name>B9RPC3_RICCO</name>
<keyword evidence="2" id="KW-1133">Transmembrane helix</keyword>
<feature type="transmembrane region" description="Helical" evidence="2">
    <location>
        <begin position="29"/>
        <end position="47"/>
    </location>
</feature>
<dbReference type="PANTHER" id="PTHR33287">
    <property type="entry name" value="OS03G0453550 PROTEIN"/>
    <property type="match status" value="1"/>
</dbReference>
<sequence length="223" mass="25513">MEEIEKEMKELKIIIKEQEDRLQNLQSSAFQLANFYFVFQGVILTTICNGNTSLHCGDAWFLFTLSLLAATLNLVALCKIGLKFKKTIAQHDRNWCDYNNLESERQRKSLPAASNRHRETIRNKDDACYNYSKLTELDDPYKEVKRNVLFFFCMALFVGFAGMGVRSRTCHQEMMIISVSGYVMDSSIIADIVLMLVAHELWSVEISGRNSNPVADHLAKLAQ</sequence>
<proteinExistence type="predicted"/>
<keyword evidence="2" id="KW-0812">Transmembrane</keyword>
<dbReference type="EMBL" id="EQ973791">
    <property type="protein sequence ID" value="EEF47041.1"/>
    <property type="molecule type" value="Genomic_DNA"/>
</dbReference>
<dbReference type="Proteomes" id="UP000008311">
    <property type="component" value="Unassembled WGS sequence"/>
</dbReference>
<gene>
    <name evidence="3" type="ORF">RCOM_0927390</name>
</gene>
<keyword evidence="4" id="KW-1185">Reference proteome</keyword>
<feature type="coiled-coil region" evidence="1">
    <location>
        <begin position="1"/>
        <end position="28"/>
    </location>
</feature>
<feature type="transmembrane region" description="Helical" evidence="2">
    <location>
        <begin position="148"/>
        <end position="165"/>
    </location>
</feature>
<dbReference type="PANTHER" id="PTHR33287:SF2">
    <property type="entry name" value="TRANSMEMBRANE PROTEIN"/>
    <property type="match status" value="1"/>
</dbReference>
<keyword evidence="2" id="KW-0472">Membrane</keyword>
<evidence type="ECO:0000313" key="4">
    <source>
        <dbReference type="Proteomes" id="UP000008311"/>
    </source>
</evidence>
<dbReference type="AlphaFoldDB" id="B9RPC3"/>
<evidence type="ECO:0000256" key="1">
    <source>
        <dbReference type="SAM" id="Coils"/>
    </source>
</evidence>
<evidence type="ECO:0000313" key="3">
    <source>
        <dbReference type="EMBL" id="EEF47041.1"/>
    </source>
</evidence>
<accession>B9RPC3</accession>
<dbReference type="eggNOG" id="ENOG502S666">
    <property type="taxonomic scope" value="Eukaryota"/>
</dbReference>
<keyword evidence="1" id="KW-0175">Coiled coil</keyword>
<organism evidence="3 4">
    <name type="scientific">Ricinus communis</name>
    <name type="common">Castor bean</name>
    <dbReference type="NCBI Taxonomy" id="3988"/>
    <lineage>
        <taxon>Eukaryota</taxon>
        <taxon>Viridiplantae</taxon>
        <taxon>Streptophyta</taxon>
        <taxon>Embryophyta</taxon>
        <taxon>Tracheophyta</taxon>
        <taxon>Spermatophyta</taxon>
        <taxon>Magnoliopsida</taxon>
        <taxon>eudicotyledons</taxon>
        <taxon>Gunneridae</taxon>
        <taxon>Pentapetalae</taxon>
        <taxon>rosids</taxon>
        <taxon>fabids</taxon>
        <taxon>Malpighiales</taxon>
        <taxon>Euphorbiaceae</taxon>
        <taxon>Acalyphoideae</taxon>
        <taxon>Acalypheae</taxon>
        <taxon>Ricinus</taxon>
    </lineage>
</organism>
<dbReference type="InParanoid" id="B9RPC3"/>
<feature type="transmembrane region" description="Helical" evidence="2">
    <location>
        <begin position="59"/>
        <end position="78"/>
    </location>
</feature>
<protein>
    <recommendedName>
        <fullName evidence="5">Transmembrane protein</fullName>
    </recommendedName>
</protein>